<dbReference type="Pfam" id="PF00072">
    <property type="entry name" value="Response_reg"/>
    <property type="match status" value="1"/>
</dbReference>
<accession>A0ABM8AI65</accession>
<geneLocation type="plasmid" evidence="3 4">
    <name>pDAETH-1</name>
</geneLocation>
<evidence type="ECO:0000313" key="3">
    <source>
        <dbReference type="EMBL" id="BDP43504.1"/>
    </source>
</evidence>
<feature type="domain" description="Response regulatory" evidence="2">
    <location>
        <begin position="5"/>
        <end position="130"/>
    </location>
</feature>
<dbReference type="PANTHER" id="PTHR44520">
    <property type="entry name" value="RESPONSE REGULATOR RCP1-RELATED"/>
    <property type="match status" value="1"/>
</dbReference>
<dbReference type="CDD" id="cd17557">
    <property type="entry name" value="REC_Rcp-like"/>
    <property type="match status" value="1"/>
</dbReference>
<keyword evidence="1" id="KW-0597">Phosphoprotein</keyword>
<dbReference type="PANTHER" id="PTHR44520:SF2">
    <property type="entry name" value="RESPONSE REGULATOR RCP1"/>
    <property type="match status" value="1"/>
</dbReference>
<feature type="modified residue" description="4-aspartylphosphate" evidence="1">
    <location>
        <position position="63"/>
    </location>
</feature>
<evidence type="ECO:0000259" key="2">
    <source>
        <dbReference type="PROSITE" id="PS50110"/>
    </source>
</evidence>
<keyword evidence="4" id="KW-1185">Reference proteome</keyword>
<dbReference type="SMART" id="SM00448">
    <property type="entry name" value="REC"/>
    <property type="match status" value="1"/>
</dbReference>
<protein>
    <submittedName>
        <fullName evidence="3">Response regulator</fullName>
    </submittedName>
</protein>
<dbReference type="SUPFAM" id="SSF52172">
    <property type="entry name" value="CheY-like"/>
    <property type="match status" value="1"/>
</dbReference>
<proteinExistence type="predicted"/>
<dbReference type="Gene3D" id="3.40.50.2300">
    <property type="match status" value="1"/>
</dbReference>
<dbReference type="InterPro" id="IPR052893">
    <property type="entry name" value="TCS_response_regulator"/>
</dbReference>
<dbReference type="InterPro" id="IPR011006">
    <property type="entry name" value="CheY-like_superfamily"/>
</dbReference>
<organism evidence="3 4">
    <name type="scientific">Deinococcus aetherius</name>
    <dbReference type="NCBI Taxonomy" id="200252"/>
    <lineage>
        <taxon>Bacteria</taxon>
        <taxon>Thermotogati</taxon>
        <taxon>Deinococcota</taxon>
        <taxon>Deinococci</taxon>
        <taxon>Deinococcales</taxon>
        <taxon>Deinococcaceae</taxon>
        <taxon>Deinococcus</taxon>
    </lineage>
</organism>
<dbReference type="PROSITE" id="PS50110">
    <property type="entry name" value="RESPONSE_REGULATORY"/>
    <property type="match status" value="1"/>
</dbReference>
<evidence type="ECO:0000256" key="1">
    <source>
        <dbReference type="PROSITE-ProRule" id="PRU00169"/>
    </source>
</evidence>
<keyword evidence="3" id="KW-0614">Plasmid</keyword>
<dbReference type="RefSeq" id="WP_264777983.1">
    <property type="nucleotide sequence ID" value="NZ_AP026561.1"/>
</dbReference>
<evidence type="ECO:0000313" key="4">
    <source>
        <dbReference type="Proteomes" id="UP001064971"/>
    </source>
</evidence>
<dbReference type="EMBL" id="AP026561">
    <property type="protein sequence ID" value="BDP43504.1"/>
    <property type="molecule type" value="Genomic_DNA"/>
</dbReference>
<dbReference type="InterPro" id="IPR001789">
    <property type="entry name" value="Sig_transdc_resp-reg_receiver"/>
</dbReference>
<gene>
    <name evidence="3" type="ORF">DAETH_34730</name>
</gene>
<dbReference type="Proteomes" id="UP001064971">
    <property type="component" value="Plasmid pDAETH-1"/>
</dbReference>
<name>A0ABM8AI65_9DEIO</name>
<reference evidence="3" key="1">
    <citation type="submission" date="2022-07" db="EMBL/GenBank/DDBJ databases">
        <title>Complete Genome Sequence of the Radioresistant Bacterium Deinococcus aetherius ST0316, Isolated from the Air Dust collected in Lower Stratosphere above Japan.</title>
        <authorList>
            <person name="Satoh K."/>
            <person name="Hagiwara K."/>
            <person name="Katsumata K."/>
            <person name="Kubo A."/>
            <person name="Yokobori S."/>
            <person name="Yamagishi A."/>
            <person name="Oono Y."/>
            <person name="Narumi I."/>
        </authorList>
    </citation>
    <scope>NUCLEOTIDE SEQUENCE</scope>
    <source>
        <strain evidence="3">ST0316</strain>
        <plasmid evidence="3">pDAETH-1</plasmid>
    </source>
</reference>
<sequence length="145" mass="16279">MKSIDILLVEDNAADILLTEEAFSEADFPHSLHLARDGVEALAFLRREGEHASAPRPDVILLDLNMPRMGGLEVLDVLKVDHDLRNIPVIVLTTSRAEQDIWRSYNLHANAYIPKPVTLEEFVEVIRSFGAFWFATAALPPDHQP</sequence>